<evidence type="ECO:0000259" key="9">
    <source>
        <dbReference type="Pfam" id="PF00999"/>
    </source>
</evidence>
<dbReference type="RefSeq" id="WP_345264275.1">
    <property type="nucleotide sequence ID" value="NZ_BAABHB010000001.1"/>
</dbReference>
<evidence type="ECO:0000256" key="5">
    <source>
        <dbReference type="ARBA" id="ARBA00022989"/>
    </source>
</evidence>
<feature type="transmembrane region" description="Helical" evidence="8">
    <location>
        <begin position="315"/>
        <end position="334"/>
    </location>
</feature>
<feature type="transmembrane region" description="Helical" evidence="8">
    <location>
        <begin position="92"/>
        <end position="114"/>
    </location>
</feature>
<evidence type="ECO:0000256" key="6">
    <source>
        <dbReference type="ARBA" id="ARBA00023065"/>
    </source>
</evidence>
<evidence type="ECO:0000313" key="10">
    <source>
        <dbReference type="EMBL" id="GAA4398155.1"/>
    </source>
</evidence>
<dbReference type="PANTHER" id="PTHR32507">
    <property type="entry name" value="NA(+)/H(+) ANTIPORTER 1"/>
    <property type="match status" value="1"/>
</dbReference>
<dbReference type="Pfam" id="PF00999">
    <property type="entry name" value="Na_H_Exchanger"/>
    <property type="match status" value="1"/>
</dbReference>
<feature type="transmembrane region" description="Helical" evidence="8">
    <location>
        <begin position="6"/>
        <end position="22"/>
    </location>
</feature>
<gene>
    <name evidence="10" type="ORF">GCM10023187_08510</name>
</gene>
<feature type="transmembrane region" description="Helical" evidence="8">
    <location>
        <begin position="346"/>
        <end position="365"/>
    </location>
</feature>
<dbReference type="EMBL" id="BAABHB010000001">
    <property type="protein sequence ID" value="GAA4398155.1"/>
    <property type="molecule type" value="Genomic_DNA"/>
</dbReference>
<organism evidence="10 11">
    <name type="scientific">Nibrella viscosa</name>
    <dbReference type="NCBI Taxonomy" id="1084524"/>
    <lineage>
        <taxon>Bacteria</taxon>
        <taxon>Pseudomonadati</taxon>
        <taxon>Bacteroidota</taxon>
        <taxon>Cytophagia</taxon>
        <taxon>Cytophagales</taxon>
        <taxon>Spirosomataceae</taxon>
        <taxon>Nibrella</taxon>
    </lineage>
</organism>
<keyword evidence="5 8" id="KW-1133">Transmembrane helix</keyword>
<comment type="caution">
    <text evidence="10">The sequence shown here is derived from an EMBL/GenBank/DDBJ whole genome shotgun (WGS) entry which is preliminary data.</text>
</comment>
<keyword evidence="11" id="KW-1185">Reference proteome</keyword>
<feature type="transmembrane region" description="Helical" evidence="8">
    <location>
        <begin position="232"/>
        <end position="265"/>
    </location>
</feature>
<accession>A0ABP8JZ85</accession>
<evidence type="ECO:0000313" key="11">
    <source>
        <dbReference type="Proteomes" id="UP001500936"/>
    </source>
</evidence>
<feature type="transmembrane region" description="Helical" evidence="8">
    <location>
        <begin position="29"/>
        <end position="48"/>
    </location>
</feature>
<feature type="transmembrane region" description="Helical" evidence="8">
    <location>
        <begin position="60"/>
        <end position="80"/>
    </location>
</feature>
<feature type="transmembrane region" description="Helical" evidence="8">
    <location>
        <begin position="167"/>
        <end position="185"/>
    </location>
</feature>
<feature type="transmembrane region" description="Helical" evidence="8">
    <location>
        <begin position="377"/>
        <end position="402"/>
    </location>
</feature>
<reference evidence="11" key="1">
    <citation type="journal article" date="2019" name="Int. J. Syst. Evol. Microbiol.">
        <title>The Global Catalogue of Microorganisms (GCM) 10K type strain sequencing project: providing services to taxonomists for standard genome sequencing and annotation.</title>
        <authorList>
            <consortium name="The Broad Institute Genomics Platform"/>
            <consortium name="The Broad Institute Genome Sequencing Center for Infectious Disease"/>
            <person name="Wu L."/>
            <person name="Ma J."/>
        </authorList>
    </citation>
    <scope>NUCLEOTIDE SEQUENCE [LARGE SCALE GENOMIC DNA]</scope>
    <source>
        <strain evidence="11">JCM 17925</strain>
    </source>
</reference>
<evidence type="ECO:0000256" key="3">
    <source>
        <dbReference type="ARBA" id="ARBA00022449"/>
    </source>
</evidence>
<dbReference type="PANTHER" id="PTHR32507:SF8">
    <property type="entry name" value="CNH1P"/>
    <property type="match status" value="1"/>
</dbReference>
<dbReference type="InterPro" id="IPR006153">
    <property type="entry name" value="Cation/H_exchanger_TM"/>
</dbReference>
<keyword evidence="6" id="KW-0406">Ion transport</keyword>
<proteinExistence type="predicted"/>
<name>A0ABP8JZ85_9BACT</name>
<keyword evidence="3" id="KW-0050">Antiport</keyword>
<evidence type="ECO:0000256" key="7">
    <source>
        <dbReference type="ARBA" id="ARBA00023136"/>
    </source>
</evidence>
<keyword evidence="7 8" id="KW-0472">Membrane</keyword>
<keyword evidence="4 8" id="KW-0812">Transmembrane</keyword>
<evidence type="ECO:0000256" key="4">
    <source>
        <dbReference type="ARBA" id="ARBA00022692"/>
    </source>
</evidence>
<protein>
    <submittedName>
        <fullName evidence="10">Cation:proton antiporter</fullName>
    </submittedName>
</protein>
<keyword evidence="2" id="KW-0813">Transport</keyword>
<feature type="domain" description="Cation/H+ exchanger transmembrane" evidence="9">
    <location>
        <begin position="13"/>
        <end position="401"/>
    </location>
</feature>
<dbReference type="Proteomes" id="UP001500936">
    <property type="component" value="Unassembled WGS sequence"/>
</dbReference>
<evidence type="ECO:0000256" key="8">
    <source>
        <dbReference type="SAM" id="Phobius"/>
    </source>
</evidence>
<evidence type="ECO:0000256" key="2">
    <source>
        <dbReference type="ARBA" id="ARBA00022448"/>
    </source>
</evidence>
<sequence length="420" mass="45993">MTYNILLIVLGIAIVAVAWLPYSIQRYPLSYPILFVLFGMLVYSLPLNLPTPDPMVHQSLTTHLTELCVIVALTGTGLKIDKPYSFRGWRIPIRLATVMMIASIGLLAIAAWYWTGLSPAAAVLLAAALAPTDPVLAGDVQVAGPGKGAEDNVRFALTGEGGLNDGLAFPFVYLALAIFPPFNSLGDQLTYWFFKDILYRLCVGMGAGYLSGRLLGYLIFGLPKTVRIEPESYGFVVIAITFCAYGITELLEGYGFLAVFVAAVAVRNTERTHEYHQIMHSFADQVERLLTVVVLILFGGSIALGLLQALTWEGVAVGLLLLLIIRPLTGWLTLMGTETTRRERWVIAGFGIRGVGSFFYLAFGIEKAGFAEAETLWAITGFCVLVSIFLHGILATPVMSWLDRHQEHKPAGKYQRHDSE</sequence>
<feature type="transmembrane region" description="Helical" evidence="8">
    <location>
        <begin position="286"/>
        <end position="309"/>
    </location>
</feature>
<feature type="transmembrane region" description="Helical" evidence="8">
    <location>
        <begin position="197"/>
        <end position="220"/>
    </location>
</feature>
<comment type="subcellular location">
    <subcellularLocation>
        <location evidence="1">Cell membrane</location>
        <topology evidence="1">Multi-pass membrane protein</topology>
    </subcellularLocation>
</comment>
<evidence type="ECO:0000256" key="1">
    <source>
        <dbReference type="ARBA" id="ARBA00004651"/>
    </source>
</evidence>